<accession>A0A5D2A7R5</accession>
<proteinExistence type="predicted"/>
<feature type="domain" description="Endonuclease/exonuclease/phosphatase" evidence="1">
    <location>
        <begin position="4"/>
        <end position="224"/>
    </location>
</feature>
<dbReference type="InterPro" id="IPR005135">
    <property type="entry name" value="Endo/exonuclease/phosphatase"/>
</dbReference>
<evidence type="ECO:0000259" key="1">
    <source>
        <dbReference type="Pfam" id="PF03372"/>
    </source>
</evidence>
<evidence type="ECO:0000313" key="2">
    <source>
        <dbReference type="EMBL" id="TYG40904.1"/>
    </source>
</evidence>
<dbReference type="PANTHER" id="PTHR35218:SF9">
    <property type="entry name" value="ENDONUCLEASE_EXONUCLEASE_PHOSPHATASE DOMAIN-CONTAINING PROTEIN"/>
    <property type="match status" value="1"/>
</dbReference>
<gene>
    <name evidence="2" type="ORF">ES288_D12G131700v1</name>
</gene>
<dbReference type="SUPFAM" id="SSF56219">
    <property type="entry name" value="DNase I-like"/>
    <property type="match status" value="1"/>
</dbReference>
<dbReference type="GO" id="GO:0003824">
    <property type="term" value="F:catalytic activity"/>
    <property type="evidence" value="ECO:0007669"/>
    <property type="project" value="InterPro"/>
</dbReference>
<keyword evidence="3" id="KW-1185">Reference proteome</keyword>
<sequence>MKFLSWNCRGLGNSAKIRKLKQLLAINKPDIIFLSETKMSATDFRRVQNNCRLQNGLAVNSEGRSGGLALMWRDGMNVSIQNYSKHHTDSMVRLENNKTIRVTGFYRHANPNRRRSSWDILRRVGESVREEWVIGGDFNAILNDAEKEGGRRGVRAKMNEFKAVMDEMALVDIKLDSGWFTWVNNRDEGRLIKERLDRFLTSVAVVENFPFIATKVLRQTQSDHDAIILDLWGRKPKAFPKDKRLCFKFDVCWVGNKEAKNVIDRAWNSEGTDYGDKMDKVRSALGPWQCKKFGKMKNEMRKLEKQIEVVIDSASKADSGKTLKETRRRLDFLYAKEESYWAQRFRSRWLREGDRNTMFFHAKATGRLKKNNIERLKDAEGNWVTNSKEICKVAKDYFVSLFRSNSQNANIQEMGHIKECVTREANERLNMDPNKAPGIDGLSGNFFKHHWEIVGKESIRYCLDILNGKKDISCLNDTMIILIPKTRDPCELTNFRPISLCRARGQARHEQSL</sequence>
<dbReference type="InterPro" id="IPR036691">
    <property type="entry name" value="Endo/exonu/phosph_ase_sf"/>
</dbReference>
<dbReference type="Proteomes" id="UP000323506">
    <property type="component" value="Chromosome D12"/>
</dbReference>
<dbReference type="PANTHER" id="PTHR35218">
    <property type="entry name" value="RNASE H DOMAIN-CONTAINING PROTEIN"/>
    <property type="match status" value="1"/>
</dbReference>
<reference evidence="2 3" key="1">
    <citation type="submission" date="2019-06" db="EMBL/GenBank/DDBJ databases">
        <title>WGS assembly of Gossypium darwinii.</title>
        <authorList>
            <person name="Chen Z.J."/>
            <person name="Sreedasyam A."/>
            <person name="Ando A."/>
            <person name="Song Q."/>
            <person name="De L."/>
            <person name="Hulse-Kemp A."/>
            <person name="Ding M."/>
            <person name="Ye W."/>
            <person name="Kirkbride R."/>
            <person name="Jenkins J."/>
            <person name="Plott C."/>
            <person name="Lovell J."/>
            <person name="Lin Y.-M."/>
            <person name="Vaughn R."/>
            <person name="Liu B."/>
            <person name="Li W."/>
            <person name="Simpson S."/>
            <person name="Scheffler B."/>
            <person name="Saski C."/>
            <person name="Grover C."/>
            <person name="Hu G."/>
            <person name="Conover J."/>
            <person name="Carlson J."/>
            <person name="Shu S."/>
            <person name="Boston L."/>
            <person name="Williams M."/>
            <person name="Peterson D."/>
            <person name="Mcgee K."/>
            <person name="Jones D."/>
            <person name="Wendel J."/>
            <person name="Stelly D."/>
            <person name="Grimwood J."/>
            <person name="Schmutz J."/>
        </authorList>
    </citation>
    <scope>NUCLEOTIDE SEQUENCE [LARGE SCALE GENOMIC DNA]</scope>
    <source>
        <strain evidence="2">1808015.09</strain>
    </source>
</reference>
<name>A0A5D2A7R5_GOSDA</name>
<dbReference type="Pfam" id="PF03372">
    <property type="entry name" value="Exo_endo_phos"/>
    <property type="match status" value="1"/>
</dbReference>
<evidence type="ECO:0000313" key="3">
    <source>
        <dbReference type="Proteomes" id="UP000323506"/>
    </source>
</evidence>
<organism evidence="2 3">
    <name type="scientific">Gossypium darwinii</name>
    <name type="common">Darwin's cotton</name>
    <name type="synonym">Gossypium barbadense var. darwinii</name>
    <dbReference type="NCBI Taxonomy" id="34276"/>
    <lineage>
        <taxon>Eukaryota</taxon>
        <taxon>Viridiplantae</taxon>
        <taxon>Streptophyta</taxon>
        <taxon>Embryophyta</taxon>
        <taxon>Tracheophyta</taxon>
        <taxon>Spermatophyta</taxon>
        <taxon>Magnoliopsida</taxon>
        <taxon>eudicotyledons</taxon>
        <taxon>Gunneridae</taxon>
        <taxon>Pentapetalae</taxon>
        <taxon>rosids</taxon>
        <taxon>malvids</taxon>
        <taxon>Malvales</taxon>
        <taxon>Malvaceae</taxon>
        <taxon>Malvoideae</taxon>
        <taxon>Gossypium</taxon>
    </lineage>
</organism>
<dbReference type="EMBL" id="CM017712">
    <property type="protein sequence ID" value="TYG40904.1"/>
    <property type="molecule type" value="Genomic_DNA"/>
</dbReference>
<dbReference type="Gene3D" id="3.60.10.10">
    <property type="entry name" value="Endonuclease/exonuclease/phosphatase"/>
    <property type="match status" value="1"/>
</dbReference>
<protein>
    <recommendedName>
        <fullName evidence="1">Endonuclease/exonuclease/phosphatase domain-containing protein</fullName>
    </recommendedName>
</protein>
<dbReference type="AlphaFoldDB" id="A0A5D2A7R5"/>